<dbReference type="AlphaFoldDB" id="A0A1M5KTV3"/>
<protein>
    <submittedName>
        <fullName evidence="2">Uncharacterized protein</fullName>
    </submittedName>
</protein>
<sequence length="817" mass="92793">MNYKTLLKVEALHFSFKESATTLEKMPDTTTAPTDASNPESIAYIIKQLNPNWTDIDQAFLWPPDLFLVCAFILKKTGAYRIIASSYACTDYERRFGKACKQWLVAIQTSITTAKDIELPAEIADFRTDLKACCGRVKFNELKALTSDGAKELTEKLILGLALADQASAGFGLPGIKKPETSLVYFIANLLLVTQGSLTCIPKFGGVVVPKMRTPQTGLTIRSLSLYLAYLDTEVEIMWRSVPWVNIDQNTLNVLCVPWPREIDNHDFQSQPDTFETLRYFGYDGKKRQEEGFQSLLQMLKKVNTERGNVHVLVFPELSLEYDQYQLLLKMLKDEFERKNSDCDGDGEADGCLRHMPMVIGGITFDKQDYNAVVLAVYFSGKWYKMLQTKHHRWKLTRSQLIQYELTGSFTVEREWAERIAIGQRRLSFFSPNPWLTLCPLICEDLAQLEPVSEVIRGVGPSLLIGLLMDGPQIIGRWPARYASVFADDPGTAVLTLTSMGMLQRSVRAVVKDKNTTSVALWKDQLNGYKTIDIVDNQKGSTALLSISASYAEEFSADGRSDHGSAPVFKLDNVFYPDDVVPTKKTNDHGTLDPMWVGDWNDLRELTSISFALDALITSYGEHWDLIVFLANPDEDKKPWGTSQYSPLLDLVVKSHLRPEEAGINPSEEEKEKNDPDETPKKKTGITDSLRWAVDEFNSWKALLAEWKIKADEKFKDGAKLSVEDKIQFKVDYWEALRAKALEDLTEKRGVISSTFKSMKYAQKDELRIRRAVPLALIISLHNRIDSYRAKYKRRNHLMRQLFERVEENVNEFSAFG</sequence>
<evidence type="ECO:0000313" key="2">
    <source>
        <dbReference type="EMBL" id="SHG55949.1"/>
    </source>
</evidence>
<evidence type="ECO:0000313" key="3">
    <source>
        <dbReference type="Proteomes" id="UP000184212"/>
    </source>
</evidence>
<keyword evidence="3" id="KW-1185">Reference proteome</keyword>
<dbReference type="RefSeq" id="WP_073131319.1">
    <property type="nucleotide sequence ID" value="NZ_FQWQ01000001.1"/>
</dbReference>
<dbReference type="EMBL" id="FQWQ01000001">
    <property type="protein sequence ID" value="SHG55949.1"/>
    <property type="molecule type" value="Genomic_DNA"/>
</dbReference>
<feature type="compositionally biased region" description="Basic and acidic residues" evidence="1">
    <location>
        <begin position="668"/>
        <end position="681"/>
    </location>
</feature>
<proteinExistence type="predicted"/>
<evidence type="ECO:0000256" key="1">
    <source>
        <dbReference type="SAM" id="MobiDB-lite"/>
    </source>
</evidence>
<feature type="region of interest" description="Disordered" evidence="1">
    <location>
        <begin position="660"/>
        <end position="684"/>
    </location>
</feature>
<dbReference type="OrthoDB" id="1489148at2"/>
<dbReference type="STRING" id="947013.SAMN04488109_0824"/>
<accession>A0A1M5KTV3</accession>
<organism evidence="2 3">
    <name type="scientific">Chryseolinea serpens</name>
    <dbReference type="NCBI Taxonomy" id="947013"/>
    <lineage>
        <taxon>Bacteria</taxon>
        <taxon>Pseudomonadati</taxon>
        <taxon>Bacteroidota</taxon>
        <taxon>Cytophagia</taxon>
        <taxon>Cytophagales</taxon>
        <taxon>Fulvivirgaceae</taxon>
        <taxon>Chryseolinea</taxon>
    </lineage>
</organism>
<dbReference type="Proteomes" id="UP000184212">
    <property type="component" value="Unassembled WGS sequence"/>
</dbReference>
<name>A0A1M5KTV3_9BACT</name>
<reference evidence="2 3" key="1">
    <citation type="submission" date="2016-11" db="EMBL/GenBank/DDBJ databases">
        <authorList>
            <person name="Jaros S."/>
            <person name="Januszkiewicz K."/>
            <person name="Wedrychowicz H."/>
        </authorList>
    </citation>
    <scope>NUCLEOTIDE SEQUENCE [LARGE SCALE GENOMIC DNA]</scope>
    <source>
        <strain evidence="2 3">DSM 24574</strain>
    </source>
</reference>
<gene>
    <name evidence="2" type="ORF">SAMN04488109_0824</name>
</gene>